<evidence type="ECO:0000313" key="2">
    <source>
        <dbReference type="Proteomes" id="UP000007174"/>
    </source>
</evidence>
<reference evidence="2" key="1">
    <citation type="journal article" date="2012" name="Nat. Genet.">
        <title>Lifestyle transitions in plant pathogenic Colletotrichum fungi deciphered by genome and transcriptome analyses.</title>
        <authorList>
            <person name="O'Connell R.J."/>
            <person name="Thon M.R."/>
            <person name="Hacquard S."/>
            <person name="Amyotte S.G."/>
            <person name="Kleemann J."/>
            <person name="Torres M.F."/>
            <person name="Damm U."/>
            <person name="Buiate E.A."/>
            <person name="Epstein L."/>
            <person name="Alkan N."/>
            <person name="Altmueller J."/>
            <person name="Alvarado-Balderrama L."/>
            <person name="Bauser C.A."/>
            <person name="Becker C."/>
            <person name="Birren B.W."/>
            <person name="Chen Z."/>
            <person name="Choi J."/>
            <person name="Crouch J.A."/>
            <person name="Duvick J.P."/>
            <person name="Farman M.A."/>
            <person name="Gan P."/>
            <person name="Heiman D."/>
            <person name="Henrissat B."/>
            <person name="Howard R.J."/>
            <person name="Kabbage M."/>
            <person name="Koch C."/>
            <person name="Kracher B."/>
            <person name="Kubo Y."/>
            <person name="Law A.D."/>
            <person name="Lebrun M.-H."/>
            <person name="Lee Y.-H."/>
            <person name="Miyara I."/>
            <person name="Moore N."/>
            <person name="Neumann U."/>
            <person name="Nordstroem K."/>
            <person name="Panaccione D.G."/>
            <person name="Panstruga R."/>
            <person name="Place M."/>
            <person name="Proctor R.H."/>
            <person name="Prusky D."/>
            <person name="Rech G."/>
            <person name="Reinhardt R."/>
            <person name="Rollins J.A."/>
            <person name="Rounsley S."/>
            <person name="Schardl C.L."/>
            <person name="Schwartz D.C."/>
            <person name="Shenoy N."/>
            <person name="Shirasu K."/>
            <person name="Sikhakolli U.R."/>
            <person name="Stueber K."/>
            <person name="Sukno S.A."/>
            <person name="Sweigard J.A."/>
            <person name="Takano Y."/>
            <person name="Takahara H."/>
            <person name="Trail F."/>
            <person name="van der Does H.C."/>
            <person name="Voll L.M."/>
            <person name="Will I."/>
            <person name="Young S."/>
            <person name="Zeng Q."/>
            <person name="Zhang J."/>
            <person name="Zhou S."/>
            <person name="Dickman M.B."/>
            <person name="Schulze-Lefert P."/>
            <person name="Ver Loren van Themaat E."/>
            <person name="Ma L.-J."/>
            <person name="Vaillancourt L.J."/>
        </authorList>
    </citation>
    <scope>NUCLEOTIDE SEQUENCE [LARGE SCALE GENOMIC DNA]</scope>
    <source>
        <strain evidence="2">IMI 349063</strain>
    </source>
</reference>
<dbReference type="Proteomes" id="UP000007174">
    <property type="component" value="Unassembled WGS sequence"/>
</dbReference>
<feature type="non-terminal residue" evidence="1">
    <location>
        <position position="128"/>
    </location>
</feature>
<sequence>KTTQYDQVAYTCAIMKFLTLTLFPFGLAAALSTEDKSTLAPTLESRQSTQKCCFTFNADGYNREVISNGFFRIEYQWGGVTSRGLFSGCNVKIDRKGAAPPGGCSEWTFSAEGGNCKSFTTTRVGPCS</sequence>
<evidence type="ECO:0000313" key="1">
    <source>
        <dbReference type="EMBL" id="CCF44629.1"/>
    </source>
</evidence>
<protein>
    <submittedName>
        <fullName evidence="1">Uncharacterized protein</fullName>
    </submittedName>
</protein>
<gene>
    <name evidence="1" type="ORF">CH063_13966</name>
</gene>
<proteinExistence type="predicted"/>
<name>H1VWL7_COLHI</name>
<accession>H1VWL7</accession>
<dbReference type="VEuPathDB" id="FungiDB:CH63R_08451"/>
<organism evidence="1 2">
    <name type="scientific">Colletotrichum higginsianum (strain IMI 349063)</name>
    <name type="common">Crucifer anthracnose fungus</name>
    <dbReference type="NCBI Taxonomy" id="759273"/>
    <lineage>
        <taxon>Eukaryota</taxon>
        <taxon>Fungi</taxon>
        <taxon>Dikarya</taxon>
        <taxon>Ascomycota</taxon>
        <taxon>Pezizomycotina</taxon>
        <taxon>Sordariomycetes</taxon>
        <taxon>Hypocreomycetidae</taxon>
        <taxon>Glomerellales</taxon>
        <taxon>Glomerellaceae</taxon>
        <taxon>Colletotrichum</taxon>
        <taxon>Colletotrichum destructivum species complex</taxon>
    </lineage>
</organism>
<dbReference type="EMBL" id="CACQ02007041">
    <property type="protein sequence ID" value="CCF44629.1"/>
    <property type="molecule type" value="Genomic_DNA"/>
</dbReference>
<dbReference type="HOGENOM" id="CLU_1964746_0_0_1"/>
<dbReference type="AlphaFoldDB" id="H1VWL7"/>